<reference evidence="3" key="1">
    <citation type="submission" date="2016-10" db="EMBL/GenBank/DDBJ databases">
        <authorList>
            <person name="Varghese N."/>
            <person name="Submissions S."/>
        </authorList>
    </citation>
    <scope>NUCLEOTIDE SEQUENCE [LARGE SCALE GENOMIC DNA]</scope>
    <source>
        <strain evidence="3">CGMCC 1.10683</strain>
    </source>
</reference>
<keyword evidence="1" id="KW-0472">Membrane</keyword>
<organism evidence="2 3">
    <name type="scientific">Brevundimonas viscosa</name>
    <dbReference type="NCBI Taxonomy" id="871741"/>
    <lineage>
        <taxon>Bacteria</taxon>
        <taxon>Pseudomonadati</taxon>
        <taxon>Pseudomonadota</taxon>
        <taxon>Alphaproteobacteria</taxon>
        <taxon>Caulobacterales</taxon>
        <taxon>Caulobacteraceae</taxon>
        <taxon>Brevundimonas</taxon>
    </lineage>
</organism>
<dbReference type="AlphaFoldDB" id="A0A1I6S920"/>
<sequence>MTDLHEGRGPKLDRLAKAFAAIAILAFSASFFTEGLGGPDGLRNGLKWLSLAAALASGWRTAAQVRRGRTLRNGGPASR</sequence>
<accession>A0A1I6S920</accession>
<keyword evidence="1" id="KW-0812">Transmembrane</keyword>
<dbReference type="RefSeq" id="WP_092310568.1">
    <property type="nucleotide sequence ID" value="NZ_FOZV01000004.1"/>
</dbReference>
<keyword evidence="1" id="KW-1133">Transmembrane helix</keyword>
<protein>
    <submittedName>
        <fullName evidence="2">Uncharacterized protein</fullName>
    </submittedName>
</protein>
<gene>
    <name evidence="2" type="ORF">SAMN05192570_2290</name>
</gene>
<dbReference type="EMBL" id="FOZV01000004">
    <property type="protein sequence ID" value="SFS73437.1"/>
    <property type="molecule type" value="Genomic_DNA"/>
</dbReference>
<evidence type="ECO:0000313" key="2">
    <source>
        <dbReference type="EMBL" id="SFS73437.1"/>
    </source>
</evidence>
<keyword evidence="3" id="KW-1185">Reference proteome</keyword>
<evidence type="ECO:0000256" key="1">
    <source>
        <dbReference type="SAM" id="Phobius"/>
    </source>
</evidence>
<proteinExistence type="predicted"/>
<evidence type="ECO:0000313" key="3">
    <source>
        <dbReference type="Proteomes" id="UP000198788"/>
    </source>
</evidence>
<name>A0A1I6S920_9CAUL</name>
<feature type="transmembrane region" description="Helical" evidence="1">
    <location>
        <begin position="15"/>
        <end position="33"/>
    </location>
</feature>
<dbReference type="STRING" id="871741.SAMN05192570_2290"/>
<dbReference type="Proteomes" id="UP000198788">
    <property type="component" value="Unassembled WGS sequence"/>
</dbReference>